<dbReference type="HOGENOM" id="CLU_1713249_0_0_1"/>
<evidence type="ECO:0000256" key="1">
    <source>
        <dbReference type="SAM" id="MobiDB-lite"/>
    </source>
</evidence>
<dbReference type="InterPro" id="IPR000182">
    <property type="entry name" value="GNAT_dom"/>
</dbReference>
<dbReference type="Gene3D" id="3.40.630.30">
    <property type="match status" value="1"/>
</dbReference>
<evidence type="ECO:0000259" key="2">
    <source>
        <dbReference type="PROSITE" id="PS51186"/>
    </source>
</evidence>
<sequence>MDKGREKKTVNPAALAQLAWRADWMLLGGGGGDGDGENEEGKEDDGGVKEKGEEGKKEKEKKMGKAELTRRWRATMHVDLLEPWQGQGWGRKLIDAYVASVRASGADYGEGEHIGVAGENRKVLGFYERLGFRIVRDDGGEGSITLVRDIERP</sequence>
<dbReference type="STRING" id="1287681.M7TPH0"/>
<proteinExistence type="predicted"/>
<keyword evidence="4" id="KW-1185">Reference proteome</keyword>
<dbReference type="OrthoDB" id="64477at2759"/>
<feature type="region of interest" description="Disordered" evidence="1">
    <location>
        <begin position="27"/>
        <end position="67"/>
    </location>
</feature>
<dbReference type="AlphaFoldDB" id="M7TPH0"/>
<feature type="compositionally biased region" description="Basic and acidic residues" evidence="1">
    <location>
        <begin position="44"/>
        <end position="67"/>
    </location>
</feature>
<keyword evidence="3" id="KW-0808">Transferase</keyword>
<reference evidence="4" key="1">
    <citation type="journal article" date="2013" name="Genome Announc.">
        <title>Draft genome sequence of the grapevine dieback fungus Eutypa lata UCR-EL1.</title>
        <authorList>
            <person name="Blanco-Ulate B."/>
            <person name="Rolshausen P.E."/>
            <person name="Cantu D."/>
        </authorList>
    </citation>
    <scope>NUCLEOTIDE SEQUENCE [LARGE SCALE GENOMIC DNA]</scope>
    <source>
        <strain evidence="4">UCR-EL1</strain>
    </source>
</reference>
<organism evidence="3 4">
    <name type="scientific">Eutypa lata (strain UCR-EL1)</name>
    <name type="common">Grapevine dieback disease fungus</name>
    <name type="synonym">Eutypa armeniacae</name>
    <dbReference type="NCBI Taxonomy" id="1287681"/>
    <lineage>
        <taxon>Eukaryota</taxon>
        <taxon>Fungi</taxon>
        <taxon>Dikarya</taxon>
        <taxon>Ascomycota</taxon>
        <taxon>Pezizomycotina</taxon>
        <taxon>Sordariomycetes</taxon>
        <taxon>Xylariomycetidae</taxon>
        <taxon>Xylariales</taxon>
        <taxon>Diatrypaceae</taxon>
        <taxon>Eutypa</taxon>
    </lineage>
</organism>
<dbReference type="PROSITE" id="PS51186">
    <property type="entry name" value="GNAT"/>
    <property type="match status" value="1"/>
</dbReference>
<evidence type="ECO:0000313" key="3">
    <source>
        <dbReference type="EMBL" id="EMR68595.1"/>
    </source>
</evidence>
<dbReference type="Pfam" id="PF13508">
    <property type="entry name" value="Acetyltransf_7"/>
    <property type="match status" value="1"/>
</dbReference>
<accession>M7TPH0</accession>
<dbReference type="GO" id="GO:0016747">
    <property type="term" value="F:acyltransferase activity, transferring groups other than amino-acyl groups"/>
    <property type="evidence" value="ECO:0007669"/>
    <property type="project" value="InterPro"/>
</dbReference>
<dbReference type="Proteomes" id="UP000012174">
    <property type="component" value="Unassembled WGS sequence"/>
</dbReference>
<gene>
    <name evidence="3" type="ORF">UCREL1_4389</name>
</gene>
<protein>
    <submittedName>
        <fullName evidence="3">Putative acetyltransferase family protein</fullName>
    </submittedName>
</protein>
<feature type="compositionally biased region" description="Acidic residues" evidence="1">
    <location>
        <begin position="34"/>
        <end position="43"/>
    </location>
</feature>
<dbReference type="KEGG" id="ela:UCREL1_4389"/>
<feature type="domain" description="N-acetyltransferase" evidence="2">
    <location>
        <begin position="2"/>
        <end position="151"/>
    </location>
</feature>
<dbReference type="EMBL" id="KB706208">
    <property type="protein sequence ID" value="EMR68595.1"/>
    <property type="molecule type" value="Genomic_DNA"/>
</dbReference>
<evidence type="ECO:0000313" key="4">
    <source>
        <dbReference type="Proteomes" id="UP000012174"/>
    </source>
</evidence>
<dbReference type="SUPFAM" id="SSF55729">
    <property type="entry name" value="Acyl-CoA N-acyltransferases (Nat)"/>
    <property type="match status" value="1"/>
</dbReference>
<dbReference type="InterPro" id="IPR016181">
    <property type="entry name" value="Acyl_CoA_acyltransferase"/>
</dbReference>
<name>M7TPH0_EUTLA</name>